<dbReference type="InterPro" id="IPR016024">
    <property type="entry name" value="ARM-type_fold"/>
</dbReference>
<comment type="caution">
    <text evidence="1">The sequence shown here is derived from an EMBL/GenBank/DDBJ whole genome shotgun (WGS) entry which is preliminary data.</text>
</comment>
<proteinExistence type="predicted"/>
<evidence type="ECO:0000313" key="2">
    <source>
        <dbReference type="Proteomes" id="UP001596122"/>
    </source>
</evidence>
<sequence length="222" mass="23897">MPELRTLAATTPSARLAAAMAAGARPHPDLIEPLVQRCSVEPDAYVRDMLSWALIRQDRSTVVDRLLREVGSPVAQARSQALHTLSKLADVRAWPVVTRRILTDRDDDVARAAWRAAITLVPEGDEDDLAAVLASQLGRGDRDVRLSLSRALVALGASATEVVRRASRSGDDRVRAHALATQRLAEDPSADSEVAVAQARRVVALHGAPVPPRPDGDTLHLC</sequence>
<dbReference type="Proteomes" id="UP001596122">
    <property type="component" value="Unassembled WGS sequence"/>
</dbReference>
<dbReference type="InterPro" id="IPR011989">
    <property type="entry name" value="ARM-like"/>
</dbReference>
<organism evidence="1 2">
    <name type="scientific">Aquipuribacter nitratireducens</name>
    <dbReference type="NCBI Taxonomy" id="650104"/>
    <lineage>
        <taxon>Bacteria</taxon>
        <taxon>Bacillati</taxon>
        <taxon>Actinomycetota</taxon>
        <taxon>Actinomycetes</taxon>
        <taxon>Micrococcales</taxon>
        <taxon>Intrasporangiaceae</taxon>
        <taxon>Aquipuribacter</taxon>
    </lineage>
</organism>
<dbReference type="Pfam" id="PF13646">
    <property type="entry name" value="HEAT_2"/>
    <property type="match status" value="1"/>
</dbReference>
<dbReference type="EMBL" id="JBHSLD010000004">
    <property type="protein sequence ID" value="MFC5379797.1"/>
    <property type="molecule type" value="Genomic_DNA"/>
</dbReference>
<protein>
    <submittedName>
        <fullName evidence="1">HEAT repeat domain-containing protein</fullName>
    </submittedName>
</protein>
<keyword evidence="2" id="KW-1185">Reference proteome</keyword>
<gene>
    <name evidence="1" type="ORF">ACFPJ6_03230</name>
</gene>
<dbReference type="RefSeq" id="WP_340269022.1">
    <property type="nucleotide sequence ID" value="NZ_JBBEOG010000003.1"/>
</dbReference>
<dbReference type="Gene3D" id="1.25.10.10">
    <property type="entry name" value="Leucine-rich Repeat Variant"/>
    <property type="match status" value="1"/>
</dbReference>
<accession>A0ABW0GIU0</accession>
<dbReference type="SUPFAM" id="SSF48371">
    <property type="entry name" value="ARM repeat"/>
    <property type="match status" value="1"/>
</dbReference>
<reference evidence="2" key="1">
    <citation type="journal article" date="2019" name="Int. J. Syst. Evol. Microbiol.">
        <title>The Global Catalogue of Microorganisms (GCM) 10K type strain sequencing project: providing services to taxonomists for standard genome sequencing and annotation.</title>
        <authorList>
            <consortium name="The Broad Institute Genomics Platform"/>
            <consortium name="The Broad Institute Genome Sequencing Center for Infectious Disease"/>
            <person name="Wu L."/>
            <person name="Ma J."/>
        </authorList>
    </citation>
    <scope>NUCLEOTIDE SEQUENCE [LARGE SCALE GENOMIC DNA]</scope>
    <source>
        <strain evidence="2">CCUG 43114</strain>
    </source>
</reference>
<evidence type="ECO:0000313" key="1">
    <source>
        <dbReference type="EMBL" id="MFC5379797.1"/>
    </source>
</evidence>
<name>A0ABW0GIU0_9MICO</name>